<proteinExistence type="predicted"/>
<evidence type="ECO:0000256" key="1">
    <source>
        <dbReference type="SAM" id="MobiDB-lite"/>
    </source>
</evidence>
<evidence type="ECO:0000313" key="3">
    <source>
        <dbReference type="Proteomes" id="UP001324287"/>
    </source>
</evidence>
<dbReference type="RefSeq" id="WP_324277938.1">
    <property type="nucleotide sequence ID" value="NZ_CP141261.1"/>
</dbReference>
<gene>
    <name evidence="2" type="ORF">U6N30_15245</name>
</gene>
<protein>
    <recommendedName>
        <fullName evidence="4">Glyoxalase/fosfomycin resistance/dioxygenase domain-containing protein</fullName>
    </recommendedName>
</protein>
<organism evidence="2 3">
    <name type="scientific">Blastococcus brunescens</name>
    <dbReference type="NCBI Taxonomy" id="1564165"/>
    <lineage>
        <taxon>Bacteria</taxon>
        <taxon>Bacillati</taxon>
        <taxon>Actinomycetota</taxon>
        <taxon>Actinomycetes</taxon>
        <taxon>Geodermatophilales</taxon>
        <taxon>Geodermatophilaceae</taxon>
        <taxon>Blastococcus</taxon>
    </lineage>
</organism>
<dbReference type="InterPro" id="IPR029068">
    <property type="entry name" value="Glyas_Bleomycin-R_OHBP_Dase"/>
</dbReference>
<evidence type="ECO:0000313" key="2">
    <source>
        <dbReference type="EMBL" id="WRL66626.1"/>
    </source>
</evidence>
<evidence type="ECO:0008006" key="4">
    <source>
        <dbReference type="Google" id="ProtNLM"/>
    </source>
</evidence>
<reference evidence="2 3" key="1">
    <citation type="submission" date="2023-12" db="EMBL/GenBank/DDBJ databases">
        <title>Blastococcus brunescens sp. nov., an actonobacterium isolated from sandstone collected in sahara desert.</title>
        <authorList>
            <person name="Gtari M."/>
            <person name="Ghodhbane F."/>
        </authorList>
    </citation>
    <scope>NUCLEOTIDE SEQUENCE [LARGE SCALE GENOMIC DNA]</scope>
    <source>
        <strain evidence="2 3">BMG 8361</strain>
    </source>
</reference>
<accession>A0ABZ1B763</accession>
<feature type="region of interest" description="Disordered" evidence="1">
    <location>
        <begin position="38"/>
        <end position="66"/>
    </location>
</feature>
<dbReference type="Gene3D" id="3.10.180.10">
    <property type="entry name" value="2,3-Dihydroxybiphenyl 1,2-Dioxygenase, domain 1"/>
    <property type="match status" value="1"/>
</dbReference>
<dbReference type="SUPFAM" id="SSF54593">
    <property type="entry name" value="Glyoxalase/Bleomycin resistance protein/Dihydroxybiphenyl dioxygenase"/>
    <property type="match status" value="1"/>
</dbReference>
<keyword evidence="3" id="KW-1185">Reference proteome</keyword>
<name>A0ABZ1B763_9ACTN</name>
<dbReference type="EMBL" id="CP141261">
    <property type="protein sequence ID" value="WRL66626.1"/>
    <property type="molecule type" value="Genomic_DNA"/>
</dbReference>
<dbReference type="Proteomes" id="UP001324287">
    <property type="component" value="Chromosome"/>
</dbReference>
<sequence length="66" mass="7271">MTQRLITHLRHVDLAVPDFATQLDFYSGIWGLAPSTPTRGWRSWPQRGPRSSTSCGCARPPTSGST</sequence>